<reference evidence="2 3" key="1">
    <citation type="journal article" date="2005" name="PLoS Biol.">
        <title>The genomes of Oryza sativa: a history of duplications.</title>
        <authorList>
            <person name="Yu J."/>
            <person name="Wang J."/>
            <person name="Lin W."/>
            <person name="Li S."/>
            <person name="Li H."/>
            <person name="Zhou J."/>
            <person name="Ni P."/>
            <person name="Dong W."/>
            <person name="Hu S."/>
            <person name="Zeng C."/>
            <person name="Zhang J."/>
            <person name="Zhang Y."/>
            <person name="Li R."/>
            <person name="Xu Z."/>
            <person name="Li S."/>
            <person name="Li X."/>
            <person name="Zheng H."/>
            <person name="Cong L."/>
            <person name="Lin L."/>
            <person name="Yin J."/>
            <person name="Geng J."/>
            <person name="Li G."/>
            <person name="Shi J."/>
            <person name="Liu J."/>
            <person name="Lv H."/>
            <person name="Li J."/>
            <person name="Wang J."/>
            <person name="Deng Y."/>
            <person name="Ran L."/>
            <person name="Shi X."/>
            <person name="Wang X."/>
            <person name="Wu Q."/>
            <person name="Li C."/>
            <person name="Ren X."/>
            <person name="Wang J."/>
            <person name="Wang X."/>
            <person name="Li D."/>
            <person name="Liu D."/>
            <person name="Zhang X."/>
            <person name="Ji Z."/>
            <person name="Zhao W."/>
            <person name="Sun Y."/>
            <person name="Zhang Z."/>
            <person name="Bao J."/>
            <person name="Han Y."/>
            <person name="Dong L."/>
            <person name="Ji J."/>
            <person name="Chen P."/>
            <person name="Wu S."/>
            <person name="Liu J."/>
            <person name="Xiao Y."/>
            <person name="Bu D."/>
            <person name="Tan J."/>
            <person name="Yang L."/>
            <person name="Ye C."/>
            <person name="Zhang J."/>
            <person name="Xu J."/>
            <person name="Zhou Y."/>
            <person name="Yu Y."/>
            <person name="Zhang B."/>
            <person name="Zhuang S."/>
            <person name="Wei H."/>
            <person name="Liu B."/>
            <person name="Lei M."/>
            <person name="Yu H."/>
            <person name="Li Y."/>
            <person name="Xu H."/>
            <person name="Wei S."/>
            <person name="He X."/>
            <person name="Fang L."/>
            <person name="Zhang Z."/>
            <person name="Zhang Y."/>
            <person name="Huang X."/>
            <person name="Su Z."/>
            <person name="Tong W."/>
            <person name="Li J."/>
            <person name="Tong Z."/>
            <person name="Li S."/>
            <person name="Ye J."/>
            <person name="Wang L."/>
            <person name="Fang L."/>
            <person name="Lei T."/>
            <person name="Chen C."/>
            <person name="Chen H."/>
            <person name="Xu Z."/>
            <person name="Li H."/>
            <person name="Huang H."/>
            <person name="Zhang F."/>
            <person name="Xu H."/>
            <person name="Li N."/>
            <person name="Zhao C."/>
            <person name="Li S."/>
            <person name="Dong L."/>
            <person name="Huang Y."/>
            <person name="Li L."/>
            <person name="Xi Y."/>
            <person name="Qi Q."/>
            <person name="Li W."/>
            <person name="Zhang B."/>
            <person name="Hu W."/>
            <person name="Zhang Y."/>
            <person name="Tian X."/>
            <person name="Jiao Y."/>
            <person name="Liang X."/>
            <person name="Jin J."/>
            <person name="Gao L."/>
            <person name="Zheng W."/>
            <person name="Hao B."/>
            <person name="Liu S."/>
            <person name="Wang W."/>
            <person name="Yuan L."/>
            <person name="Cao M."/>
            <person name="McDermott J."/>
            <person name="Samudrala R."/>
            <person name="Wang J."/>
            <person name="Wong G.K."/>
            <person name="Yang H."/>
        </authorList>
    </citation>
    <scope>NUCLEOTIDE SEQUENCE [LARGE SCALE GENOMIC DNA]</scope>
    <source>
        <strain evidence="3">cv. 93-11</strain>
    </source>
</reference>
<dbReference type="AlphaFoldDB" id="B8BHK1"/>
<feature type="region of interest" description="Disordered" evidence="1">
    <location>
        <begin position="39"/>
        <end position="80"/>
    </location>
</feature>
<feature type="compositionally biased region" description="Acidic residues" evidence="1">
    <location>
        <begin position="46"/>
        <end position="57"/>
    </location>
</feature>
<protein>
    <submittedName>
        <fullName evidence="2">Uncharacterized protein</fullName>
    </submittedName>
</protein>
<accession>B8BHK1</accession>
<sequence length="80" mass="8466">MDGRRSKMAATMTVRSTTAVAPEPTRMVGGQRATAVALEPSRLGWEEVEDGSDDDGGVDNGGGSRALPLWIGGALPPWRW</sequence>
<evidence type="ECO:0000256" key="1">
    <source>
        <dbReference type="SAM" id="MobiDB-lite"/>
    </source>
</evidence>
<name>B8BHK1_ORYSI</name>
<dbReference type="EMBL" id="CM000135">
    <property type="protein sequence ID" value="EEC67203.1"/>
    <property type="molecule type" value="Genomic_DNA"/>
</dbReference>
<keyword evidence="3" id="KW-1185">Reference proteome</keyword>
<dbReference type="HOGENOM" id="CLU_2594052_0_0_1"/>
<gene>
    <name evidence="2" type="ORF">OsI_34088</name>
</gene>
<evidence type="ECO:0000313" key="3">
    <source>
        <dbReference type="Proteomes" id="UP000007015"/>
    </source>
</evidence>
<dbReference type="Proteomes" id="UP000007015">
    <property type="component" value="Chromosome 10"/>
</dbReference>
<evidence type="ECO:0000313" key="2">
    <source>
        <dbReference type="EMBL" id="EEC67203.1"/>
    </source>
</evidence>
<dbReference type="Gramene" id="BGIOSGA033157-TA">
    <property type="protein sequence ID" value="BGIOSGA033157-PA"/>
    <property type="gene ID" value="BGIOSGA033157"/>
</dbReference>
<organism evidence="2 3">
    <name type="scientific">Oryza sativa subsp. indica</name>
    <name type="common">Rice</name>
    <dbReference type="NCBI Taxonomy" id="39946"/>
    <lineage>
        <taxon>Eukaryota</taxon>
        <taxon>Viridiplantae</taxon>
        <taxon>Streptophyta</taxon>
        <taxon>Embryophyta</taxon>
        <taxon>Tracheophyta</taxon>
        <taxon>Spermatophyta</taxon>
        <taxon>Magnoliopsida</taxon>
        <taxon>Liliopsida</taxon>
        <taxon>Poales</taxon>
        <taxon>Poaceae</taxon>
        <taxon>BOP clade</taxon>
        <taxon>Oryzoideae</taxon>
        <taxon>Oryzeae</taxon>
        <taxon>Oryzinae</taxon>
        <taxon>Oryza</taxon>
        <taxon>Oryza sativa</taxon>
    </lineage>
</organism>
<proteinExistence type="predicted"/>